<name>A0A392RUZ6_9FABA</name>
<accession>A0A392RUZ6</accession>
<dbReference type="AlphaFoldDB" id="A0A392RUZ6"/>
<evidence type="ECO:0000313" key="1">
    <source>
        <dbReference type="EMBL" id="MCI39610.1"/>
    </source>
</evidence>
<sequence length="59" mass="6313">MTSLCGWALKKAEYVLKSLSQKSRNSGCILPVAQRTMAWARGANPVHFLTGPPLDAALG</sequence>
<protein>
    <submittedName>
        <fullName evidence="1">Uncharacterized protein</fullName>
    </submittedName>
</protein>
<keyword evidence="2" id="KW-1185">Reference proteome</keyword>
<feature type="non-terminal residue" evidence="1">
    <location>
        <position position="59"/>
    </location>
</feature>
<reference evidence="1 2" key="1">
    <citation type="journal article" date="2018" name="Front. Plant Sci.">
        <title>Red Clover (Trifolium pratense) and Zigzag Clover (T. medium) - A Picture of Genomic Similarities and Differences.</title>
        <authorList>
            <person name="Dluhosova J."/>
            <person name="Istvanek J."/>
            <person name="Nedelnik J."/>
            <person name="Repkova J."/>
        </authorList>
    </citation>
    <scope>NUCLEOTIDE SEQUENCE [LARGE SCALE GENOMIC DNA]</scope>
    <source>
        <strain evidence="2">cv. 10/8</strain>
        <tissue evidence="1">Leaf</tissue>
    </source>
</reference>
<dbReference type="EMBL" id="LXQA010269387">
    <property type="protein sequence ID" value="MCI39610.1"/>
    <property type="molecule type" value="Genomic_DNA"/>
</dbReference>
<comment type="caution">
    <text evidence="1">The sequence shown here is derived from an EMBL/GenBank/DDBJ whole genome shotgun (WGS) entry which is preliminary data.</text>
</comment>
<evidence type="ECO:0000313" key="2">
    <source>
        <dbReference type="Proteomes" id="UP000265520"/>
    </source>
</evidence>
<proteinExistence type="predicted"/>
<organism evidence="1 2">
    <name type="scientific">Trifolium medium</name>
    <dbReference type="NCBI Taxonomy" id="97028"/>
    <lineage>
        <taxon>Eukaryota</taxon>
        <taxon>Viridiplantae</taxon>
        <taxon>Streptophyta</taxon>
        <taxon>Embryophyta</taxon>
        <taxon>Tracheophyta</taxon>
        <taxon>Spermatophyta</taxon>
        <taxon>Magnoliopsida</taxon>
        <taxon>eudicotyledons</taxon>
        <taxon>Gunneridae</taxon>
        <taxon>Pentapetalae</taxon>
        <taxon>rosids</taxon>
        <taxon>fabids</taxon>
        <taxon>Fabales</taxon>
        <taxon>Fabaceae</taxon>
        <taxon>Papilionoideae</taxon>
        <taxon>50 kb inversion clade</taxon>
        <taxon>NPAAA clade</taxon>
        <taxon>Hologalegina</taxon>
        <taxon>IRL clade</taxon>
        <taxon>Trifolieae</taxon>
        <taxon>Trifolium</taxon>
    </lineage>
</organism>
<dbReference type="Proteomes" id="UP000265520">
    <property type="component" value="Unassembled WGS sequence"/>
</dbReference>